<dbReference type="AlphaFoldDB" id="A4RSB9"/>
<sequence>MDAIDVLAARVANDPERAWGAVMKRIKVAKDAFIDGGARATDTPAHAVAAALLPIADALDDARRSALAFKTTNDGANARAVATAATAARASTKDAAFVARGVGFNAPRGKYDAHVMKNGDLVLENTKGAQIVIEGRDVRRVLRLETGDANQTSLVVVGLRGEGAQNGKSRLKTLCATFRGKDKLVIERGGDGDGAEDDEGDGEEGSTHAARLFFRALEREYGAETCGTTNPVKVFAGTKGFGHVQATKGFNSGHLFFLKEGVAFGPSPAMYVHFDDLEDLRVLRAENAGSSTFDLSMTLEDGVAVEFSNISRDELEHVSRYLAKRCTSADDAPSAAGALGDESDDDESDEDDEDFTGQEPDSSGDDDDDDDDDGNEGNDMEYSFDNSDEVRGDASDASDAEAATDDRAEKRRRVDAERPSTQAQAPAAADSSGSDSESDDNAFTVQVARP</sequence>
<comment type="similarity">
    <text evidence="1 9">Belongs to the SSRP1 family.</text>
</comment>
<feature type="region of interest" description="Disordered" evidence="10">
    <location>
        <begin position="187"/>
        <end position="206"/>
    </location>
</feature>
<comment type="subcellular location">
    <subcellularLocation>
        <location evidence="9">Nucleus</location>
    </subcellularLocation>
    <subcellularLocation>
        <location evidence="9">Chromosome</location>
    </subcellularLocation>
</comment>
<gene>
    <name evidence="12" type="ORF">OSTLU_14379</name>
</gene>
<feature type="compositionally biased region" description="Low complexity" evidence="10">
    <location>
        <begin position="420"/>
        <end position="435"/>
    </location>
</feature>
<evidence type="ECO:0000256" key="1">
    <source>
        <dbReference type="ARBA" id="ARBA00010060"/>
    </source>
</evidence>
<dbReference type="GO" id="GO:0035101">
    <property type="term" value="C:FACT complex"/>
    <property type="evidence" value="ECO:0007669"/>
    <property type="project" value="TreeGrafter"/>
</dbReference>
<accession>A4RSB9</accession>
<dbReference type="eggNOG" id="KOG0526">
    <property type="taxonomic scope" value="Eukaryota"/>
</dbReference>
<dbReference type="InterPro" id="IPR013719">
    <property type="entry name" value="RTT106/SPT16-like_middle_dom"/>
</dbReference>
<dbReference type="HOGENOM" id="CLU_608887_0_0_1"/>
<reference evidence="12 13" key="1">
    <citation type="journal article" date="2007" name="Proc. Natl. Acad. Sci. U.S.A.">
        <title>The tiny eukaryote Ostreococcus provides genomic insights into the paradox of plankton speciation.</title>
        <authorList>
            <person name="Palenik B."/>
            <person name="Grimwood J."/>
            <person name="Aerts A."/>
            <person name="Rouze P."/>
            <person name="Salamov A."/>
            <person name="Putnam N."/>
            <person name="Dupont C."/>
            <person name="Jorgensen R."/>
            <person name="Derelle E."/>
            <person name="Rombauts S."/>
            <person name="Zhou K."/>
            <person name="Otillar R."/>
            <person name="Merchant S.S."/>
            <person name="Podell S."/>
            <person name="Gaasterland T."/>
            <person name="Napoli C."/>
            <person name="Gendler K."/>
            <person name="Manuell A."/>
            <person name="Tai V."/>
            <person name="Vallon O."/>
            <person name="Piganeau G."/>
            <person name="Jancek S."/>
            <person name="Heijde M."/>
            <person name="Jabbari K."/>
            <person name="Bowler C."/>
            <person name="Lohr M."/>
            <person name="Robbens S."/>
            <person name="Werner G."/>
            <person name="Dubchak I."/>
            <person name="Pazour G.J."/>
            <person name="Ren Q."/>
            <person name="Paulsen I."/>
            <person name="Delwiche C."/>
            <person name="Schmutz J."/>
            <person name="Rokhsar D."/>
            <person name="Van de Peer Y."/>
            <person name="Moreau H."/>
            <person name="Grigoriev I.V."/>
        </authorList>
    </citation>
    <scope>NUCLEOTIDE SEQUENCE [LARGE SCALE GENOMIC DNA]</scope>
    <source>
        <strain evidence="12 13">CCE9901</strain>
    </source>
</reference>
<evidence type="ECO:0000313" key="12">
    <source>
        <dbReference type="EMBL" id="ABO94567.1"/>
    </source>
</evidence>
<evidence type="ECO:0000256" key="4">
    <source>
        <dbReference type="ARBA" id="ARBA00022763"/>
    </source>
</evidence>
<organism evidence="12 13">
    <name type="scientific">Ostreococcus lucimarinus (strain CCE9901)</name>
    <dbReference type="NCBI Taxonomy" id="436017"/>
    <lineage>
        <taxon>Eukaryota</taxon>
        <taxon>Viridiplantae</taxon>
        <taxon>Chlorophyta</taxon>
        <taxon>Mamiellophyceae</taxon>
        <taxon>Mamiellales</taxon>
        <taxon>Bathycoccaceae</taxon>
        <taxon>Ostreococcus</taxon>
    </lineage>
</organism>
<dbReference type="Gramene" id="ABO94567">
    <property type="protein sequence ID" value="ABO94567"/>
    <property type="gene ID" value="OSTLU_14379"/>
</dbReference>
<dbReference type="KEGG" id="olu:OSTLU_14379"/>
<dbReference type="PRINTS" id="PR00887">
    <property type="entry name" value="SSRCOGNITION"/>
</dbReference>
<keyword evidence="13" id="KW-1185">Reference proteome</keyword>
<evidence type="ECO:0000256" key="8">
    <source>
        <dbReference type="ARBA" id="ARBA00023242"/>
    </source>
</evidence>
<protein>
    <recommendedName>
        <fullName evidence="9">FACT complex subunit SSRP1</fullName>
    </recommendedName>
</protein>
<evidence type="ECO:0000259" key="11">
    <source>
        <dbReference type="SMART" id="SM01287"/>
    </source>
</evidence>
<dbReference type="RefSeq" id="XP_001416274.1">
    <property type="nucleotide sequence ID" value="XM_001416237.1"/>
</dbReference>
<keyword evidence="4 9" id="KW-0227">DNA damage</keyword>
<keyword evidence="8 9" id="KW-0539">Nucleus</keyword>
<dbReference type="InterPro" id="IPR011993">
    <property type="entry name" value="PH-like_dom_sf"/>
</dbReference>
<feature type="compositionally biased region" description="Basic and acidic residues" evidence="10">
    <location>
        <begin position="404"/>
        <end position="418"/>
    </location>
</feature>
<keyword evidence="6 9" id="KW-0804">Transcription</keyword>
<dbReference type="GeneID" id="5000398"/>
<dbReference type="EMBL" id="CP000582">
    <property type="protein sequence ID" value="ABO94567.1"/>
    <property type="molecule type" value="Genomic_DNA"/>
</dbReference>
<evidence type="ECO:0000256" key="7">
    <source>
        <dbReference type="ARBA" id="ARBA00023204"/>
    </source>
</evidence>
<dbReference type="OrthoDB" id="498543at2759"/>
<keyword evidence="7 9" id="KW-0234">DNA repair</keyword>
<dbReference type="OMA" id="NEGNDME"/>
<dbReference type="PANTHER" id="PTHR45849:SF1">
    <property type="entry name" value="FACT COMPLEX SUBUNIT SSRP1"/>
    <property type="match status" value="1"/>
</dbReference>
<dbReference type="GO" id="GO:0003677">
    <property type="term" value="F:DNA binding"/>
    <property type="evidence" value="ECO:0007669"/>
    <property type="project" value="InterPro"/>
</dbReference>
<feature type="compositionally biased region" description="Acidic residues" evidence="10">
    <location>
        <begin position="193"/>
        <end position="204"/>
    </location>
</feature>
<keyword evidence="3 9" id="KW-0235">DNA replication</keyword>
<name>A4RSB9_OSTLU</name>
<evidence type="ECO:0000256" key="3">
    <source>
        <dbReference type="ARBA" id="ARBA00022705"/>
    </source>
</evidence>
<dbReference type="GO" id="GO:0006281">
    <property type="term" value="P:DNA repair"/>
    <property type="evidence" value="ECO:0007669"/>
    <property type="project" value="UniProtKB-KW"/>
</dbReference>
<dbReference type="SMART" id="SM01287">
    <property type="entry name" value="Rtt106"/>
    <property type="match status" value="1"/>
</dbReference>
<evidence type="ECO:0000256" key="2">
    <source>
        <dbReference type="ARBA" id="ARBA00022454"/>
    </source>
</evidence>
<dbReference type="Pfam" id="PF08512">
    <property type="entry name" value="Rttp106-like_middle"/>
    <property type="match status" value="1"/>
</dbReference>
<dbReference type="PANTHER" id="PTHR45849">
    <property type="entry name" value="FACT COMPLEX SUBUNIT SSRP1"/>
    <property type="match status" value="1"/>
</dbReference>
<evidence type="ECO:0000256" key="10">
    <source>
        <dbReference type="SAM" id="MobiDB-lite"/>
    </source>
</evidence>
<dbReference type="STRING" id="436017.A4RSB9"/>
<dbReference type="InterPro" id="IPR050454">
    <property type="entry name" value="RTT106/SSRP1_HistChap/FACT"/>
</dbReference>
<dbReference type="GO" id="GO:0006260">
    <property type="term" value="P:DNA replication"/>
    <property type="evidence" value="ECO:0007669"/>
    <property type="project" value="UniProtKB-KW"/>
</dbReference>
<dbReference type="Proteomes" id="UP000001568">
    <property type="component" value="Chromosome 2"/>
</dbReference>
<comment type="function">
    <text evidence="9">Component of the FACT complex, a general chromatin factor that acts to reorganize nucleosomes. The FACT complex is involved in multiple processes that require DNA as a template such as mRNA elongation, DNA replication and DNA repair. During transcription elongation the FACT complex acts as a histone chaperone that both destabilizes and restores nucleosomal structure. It facilitates the passage of RNA polymerase II and transcription by promoting the dissociation of one histone H2A-H2B dimer from the nucleosome, then subsequently promotes the reestablishment of the nucleosome following the passage of RNA polymerase II.</text>
</comment>
<dbReference type="GO" id="GO:0031491">
    <property type="term" value="F:nucleosome binding"/>
    <property type="evidence" value="ECO:0007669"/>
    <property type="project" value="TreeGrafter"/>
</dbReference>
<dbReference type="SUPFAM" id="SSF50729">
    <property type="entry name" value="PH domain-like"/>
    <property type="match status" value="1"/>
</dbReference>
<keyword evidence="2 9" id="KW-0158">Chromosome</keyword>
<dbReference type="Gene3D" id="2.30.29.30">
    <property type="entry name" value="Pleckstrin-homology domain (PH domain)/Phosphotyrosine-binding domain (PTB)"/>
    <property type="match status" value="1"/>
</dbReference>
<keyword evidence="5 9" id="KW-0805">Transcription regulation</keyword>
<dbReference type="InterPro" id="IPR000969">
    <property type="entry name" value="SSRP1/POB3"/>
</dbReference>
<evidence type="ECO:0000313" key="13">
    <source>
        <dbReference type="Proteomes" id="UP000001568"/>
    </source>
</evidence>
<proteinExistence type="inferred from homology"/>
<feature type="domain" description="Histone chaperone RTT106/FACT complex subunit SPT16-like middle" evidence="11">
    <location>
        <begin position="241"/>
        <end position="332"/>
    </location>
</feature>
<feature type="region of interest" description="Disordered" evidence="10">
    <location>
        <begin position="327"/>
        <end position="450"/>
    </location>
</feature>
<dbReference type="GO" id="GO:0042393">
    <property type="term" value="F:histone binding"/>
    <property type="evidence" value="ECO:0007669"/>
    <property type="project" value="TreeGrafter"/>
</dbReference>
<evidence type="ECO:0000256" key="9">
    <source>
        <dbReference type="RuleBase" id="RU364013"/>
    </source>
</evidence>
<feature type="compositionally biased region" description="Acidic residues" evidence="10">
    <location>
        <begin position="341"/>
        <end position="379"/>
    </location>
</feature>
<evidence type="ECO:0000256" key="5">
    <source>
        <dbReference type="ARBA" id="ARBA00023015"/>
    </source>
</evidence>
<evidence type="ECO:0000256" key="6">
    <source>
        <dbReference type="ARBA" id="ARBA00023163"/>
    </source>
</evidence>